<comment type="subcellular location">
    <subcellularLocation>
        <location evidence="2">Mitochondrion</location>
    </subcellularLocation>
</comment>
<evidence type="ECO:0000313" key="8">
    <source>
        <dbReference type="EMBL" id="KAJ1916098.1"/>
    </source>
</evidence>
<evidence type="ECO:0000256" key="3">
    <source>
        <dbReference type="ARBA" id="ARBA00011915"/>
    </source>
</evidence>
<dbReference type="GO" id="GO:0005739">
    <property type="term" value="C:mitochondrion"/>
    <property type="evidence" value="ECO:0007669"/>
    <property type="project" value="UniProtKB-SubCell"/>
</dbReference>
<dbReference type="CDD" id="cd06558">
    <property type="entry name" value="crotonase-like"/>
    <property type="match status" value="1"/>
</dbReference>
<reference evidence="8" key="1">
    <citation type="submission" date="2022-07" db="EMBL/GenBank/DDBJ databases">
        <title>Phylogenomic reconstructions and comparative analyses of Kickxellomycotina fungi.</title>
        <authorList>
            <person name="Reynolds N.K."/>
            <person name="Stajich J.E."/>
            <person name="Barry K."/>
            <person name="Grigoriev I.V."/>
            <person name="Crous P."/>
            <person name="Smith M.E."/>
        </authorList>
    </citation>
    <scope>NUCLEOTIDE SEQUENCE</scope>
    <source>
        <strain evidence="8">NBRC 100468</strain>
    </source>
</reference>
<keyword evidence="9" id="KW-1185">Reference proteome</keyword>
<dbReference type="NCBIfam" id="NF004127">
    <property type="entry name" value="PRK05617.1"/>
    <property type="match status" value="1"/>
</dbReference>
<evidence type="ECO:0000256" key="5">
    <source>
        <dbReference type="ARBA" id="ARBA00023128"/>
    </source>
</evidence>
<evidence type="ECO:0000259" key="7">
    <source>
        <dbReference type="Pfam" id="PF16113"/>
    </source>
</evidence>
<feature type="domain" description="Enoyl-CoA hydratase/isomerase" evidence="7">
    <location>
        <begin position="64"/>
        <end position="396"/>
    </location>
</feature>
<dbReference type="GO" id="GO:0003860">
    <property type="term" value="F:3-hydroxyisobutyryl-CoA hydrolase activity"/>
    <property type="evidence" value="ECO:0007669"/>
    <property type="project" value="UniProtKB-EC"/>
</dbReference>
<dbReference type="Proteomes" id="UP001150538">
    <property type="component" value="Unassembled WGS sequence"/>
</dbReference>
<dbReference type="FunFam" id="3.90.226.10:FF:000026">
    <property type="entry name" value="3-hydroxyisobutyryl-CoA hydrolase, mitochondrial"/>
    <property type="match status" value="1"/>
</dbReference>
<evidence type="ECO:0000256" key="6">
    <source>
        <dbReference type="ARBA" id="ARBA00031181"/>
    </source>
</evidence>
<dbReference type="InterPro" id="IPR029045">
    <property type="entry name" value="ClpP/crotonase-like_dom_sf"/>
</dbReference>
<dbReference type="InterPro" id="IPR032259">
    <property type="entry name" value="HIBYL-CoA-H"/>
</dbReference>
<dbReference type="InterPro" id="IPR045004">
    <property type="entry name" value="ECH_dom"/>
</dbReference>
<evidence type="ECO:0000313" key="9">
    <source>
        <dbReference type="Proteomes" id="UP001150538"/>
    </source>
</evidence>
<dbReference type="AlphaFoldDB" id="A0A9W8DRW5"/>
<organism evidence="8 9">
    <name type="scientific">Mycoemilia scoparia</name>
    <dbReference type="NCBI Taxonomy" id="417184"/>
    <lineage>
        <taxon>Eukaryota</taxon>
        <taxon>Fungi</taxon>
        <taxon>Fungi incertae sedis</taxon>
        <taxon>Zoopagomycota</taxon>
        <taxon>Kickxellomycotina</taxon>
        <taxon>Kickxellomycetes</taxon>
        <taxon>Kickxellales</taxon>
        <taxon>Kickxellaceae</taxon>
        <taxon>Mycoemilia</taxon>
    </lineage>
</organism>
<evidence type="ECO:0000256" key="4">
    <source>
        <dbReference type="ARBA" id="ARBA00022801"/>
    </source>
</evidence>
<evidence type="ECO:0000256" key="2">
    <source>
        <dbReference type="ARBA" id="ARBA00004173"/>
    </source>
</evidence>
<accession>A0A9W8DRW5</accession>
<comment type="caution">
    <text evidence="8">The sequence shown here is derived from an EMBL/GenBank/DDBJ whole genome shotgun (WGS) entry which is preliminary data.</text>
</comment>
<comment type="catalytic activity">
    <reaction evidence="1">
        <text>3-hydroxy-2-methylpropanoyl-CoA + H2O = 3-hydroxy-2-methylpropanoate + CoA + H(+)</text>
        <dbReference type="Rhea" id="RHEA:20888"/>
        <dbReference type="ChEBI" id="CHEBI:11805"/>
        <dbReference type="ChEBI" id="CHEBI:15377"/>
        <dbReference type="ChEBI" id="CHEBI:15378"/>
        <dbReference type="ChEBI" id="CHEBI:57287"/>
        <dbReference type="ChEBI" id="CHEBI:57340"/>
        <dbReference type="EC" id="3.1.2.4"/>
    </reaction>
</comment>
<keyword evidence="5" id="KW-0496">Mitochondrion</keyword>
<name>A0A9W8DRW5_9FUNG</name>
<dbReference type="EC" id="3.1.2.4" evidence="3"/>
<dbReference type="Pfam" id="PF16113">
    <property type="entry name" value="ECH_2"/>
    <property type="match status" value="1"/>
</dbReference>
<sequence length="500" mass="55633">MFYRAGRAALLTSPLVSANRLPVYGLASTNSKLLFRNMATAPSSASNNNNNNNEVIAHQEFGTRTLILNRPKALNALNRNMINIITNKLKEWKGSDLCSLVVLKSNSPKAFCAGGDVVQVSKLAKARDPQAAAFFNEEYTMDHFIATYNKPIVSLISGITMGGGVGITFPTPFRVATETTMFAMPETQIGFFPDVAASYFLPKLDGQLGKYLGLTGARLNGIDVFYSGIATHFVPTERIPLLEKRLQDIETPNYDAVNKVIEEFVEQPSSSPGNGQSQFSLAPLRDSIDRCFGKQTIEEIYQALEEESKVQPEWAQSTIKLLNRMSPTSLKITLEMLQTFNKMSLKRCYAAEYQLAQKFLNNHDVHEGISEQLITKSRNPKWNPPTLGEVSLDSIRKEYFSNPSKLSVDFINKDKDHPSVELFKYALPSEDKIKRVVKGDILNSSGQKLTTRDEIVGYFELSKGFKIGVAEKVNEVLDRKCVEESNPNGGGPSVLVWKDY</sequence>
<dbReference type="PANTHER" id="PTHR43176">
    <property type="entry name" value="3-HYDROXYISOBUTYRYL-COA HYDROLASE-RELATED"/>
    <property type="match status" value="1"/>
</dbReference>
<proteinExistence type="predicted"/>
<dbReference type="PANTHER" id="PTHR43176:SF3">
    <property type="entry name" value="3-HYDROXYISOBUTYRYL-COA HYDROLASE, MITOCHONDRIAL"/>
    <property type="match status" value="1"/>
</dbReference>
<evidence type="ECO:0000256" key="1">
    <source>
        <dbReference type="ARBA" id="ARBA00001709"/>
    </source>
</evidence>
<keyword evidence="4 8" id="KW-0378">Hydrolase</keyword>
<dbReference type="GO" id="GO:0006574">
    <property type="term" value="P:L-valine catabolic process"/>
    <property type="evidence" value="ECO:0007669"/>
    <property type="project" value="TreeGrafter"/>
</dbReference>
<dbReference type="SUPFAM" id="SSF52096">
    <property type="entry name" value="ClpP/crotonase"/>
    <property type="match status" value="1"/>
</dbReference>
<dbReference type="EMBL" id="JANBPU010000115">
    <property type="protein sequence ID" value="KAJ1916098.1"/>
    <property type="molecule type" value="Genomic_DNA"/>
</dbReference>
<gene>
    <name evidence="8" type="primary">EHD3</name>
    <name evidence="8" type="ORF">H4219_003969</name>
</gene>
<dbReference type="Gene3D" id="3.90.226.10">
    <property type="entry name" value="2-enoyl-CoA Hydratase, Chain A, domain 1"/>
    <property type="match status" value="1"/>
</dbReference>
<dbReference type="OrthoDB" id="1737613at2759"/>
<protein>
    <recommendedName>
        <fullName evidence="3">3-hydroxyisobutyryl-CoA hydrolase</fullName>
        <ecNumber evidence="3">3.1.2.4</ecNumber>
    </recommendedName>
    <alternativeName>
        <fullName evidence="6">3-hydroxyisobutyryl-coenzyme A hydrolase</fullName>
    </alternativeName>
</protein>